<dbReference type="OrthoDB" id="9803954at2"/>
<keyword evidence="1 6" id="KW-0240">DNA-directed RNA polymerase</keyword>
<comment type="function">
    <text evidence="6 8">DNA-dependent RNA polymerase catalyzes the transcription of DNA into RNA using the four ribonucleoside triphosphates as substrates.</text>
</comment>
<evidence type="ECO:0000313" key="16">
    <source>
        <dbReference type="EMBL" id="KTD52363.1"/>
    </source>
</evidence>
<keyword evidence="2 6" id="KW-0808">Transferase</keyword>
<dbReference type="InterPro" id="IPR007645">
    <property type="entry name" value="RNA_pol_Rpb2_3"/>
</dbReference>
<accession>A0A378KS82</accession>
<reference evidence="16 18" key="1">
    <citation type="submission" date="2015-11" db="EMBL/GenBank/DDBJ databases">
        <title>Genomic analysis of 38 Legionella species identifies large and diverse effector repertoires.</title>
        <authorList>
            <person name="Burstein D."/>
            <person name="Amaro F."/>
            <person name="Zusman T."/>
            <person name="Lifshitz Z."/>
            <person name="Cohen O."/>
            <person name="Gilbert J.A."/>
            <person name="Pupko T."/>
            <person name="Shuman H.A."/>
            <person name="Segal G."/>
        </authorList>
    </citation>
    <scope>NUCLEOTIDE SEQUENCE [LARGE SCALE GENOMIC DNA]</scope>
    <source>
        <strain evidence="16 18">ATCC 49507</strain>
    </source>
</reference>
<evidence type="ECO:0000259" key="15">
    <source>
        <dbReference type="Pfam" id="PF10385"/>
    </source>
</evidence>
<dbReference type="InterPro" id="IPR007120">
    <property type="entry name" value="DNA-dir_RNAP_su2_dom"/>
</dbReference>
<sequence>MAVAEAKPQYSHAEKKRFRKSFGKQTDKMAIPNLLEIQLKSYRDFLQTDCKLSEHLNTGLHAAFSSVFPIESFSGNARLEYVGYKLGEPAFDVRECKLRGLTYSAPLRVKIRLVVLDKDASDDPKPVKDIREQDVFMGEIPLMTDVGTFVVNGTERVVVSQLHRSPGVIFEHNKGKTHSSGKLLYSARIIPYRGSWLDFEFDPKDCVYVRIDRRRKLPVSILLRALGYEAEDILSEFFETTSCHLKNGEYHIDLIPQRLRGEIASFDILVPETGELIVEQGRRITARHIKQMEKCHMQDLIVPRDYLIGKTLAKNVIDTSTGEFIAQANDELTEELLDTMANNGILQIDMIYTNDLDHGSYISDTLKIDPTSSQLEALVEIYRMMRPGEPPTKEAAEALFKNLFFVDDRYDLSAVGRMKFNRRVGRKNDDGPGTLTKEDIMAVIKTLIDIRNGIGMVDDIDHLGNRRVRSVGEMAENQFRVGLVRVERAVKERLSLVESENLMPQDLINAKPVSAAVKEFFGSSQLSQFMDQVNPLSGVTHKRRVSALGPGGLTRERAGFEVRDVHTTHYGRVCPIETPEGPNIGLINSLSVYARTNDYGFIETPCRKVINGRVTDDIEYLSAIEEVDQYIAQSSVALDEEGNILADLVPCRHQNEFSLTTPDKINYMDVSPKQIVSVAASLIPFLEHDDANRALMGSNMQRQAVPTLRSEKPLVGTGMERIVASDSGVSVVAKRGGIIDLVDASRIVVRVNDDETTAGETGVDIYNLTKYFRSNQDTCINQRPIVSTGDTIQRGDVLADGPCTDMGELALGQNLLVAFMPWNGYNFEDSILLSERIVQDDRFTTIHIEELTCIARDTKLGTEEITADIPNVGESALSNLDESGVVYIGAEVNAGDILVGKVTPKGETQLTPEEKLLRAIFGEKASDVKDSSLRVPSGMNGTVIDVQVFTRDGLDKDARAKSIEEEHLARVRKDLIDERRIREEDIYHRVSNLLLDKEATGGPANLKPGSKITQDYLHNVDREKWFDIRLDNDSISQQLEQLSKQLELLSKEMEKRFNDSRKKIIQGDDLAPGVLKIVKVYLAVKRRIQPGDKMAGRHGNKGVISIVVPVEDMPHMEDGTAVDIVLNPLGVPSRMNIGQVLETHLGLAAKGLGHKVAQLLDSKKSAAEIRSFLLQIYNHDGVQRVNLDCLNDEELFRLADNLRSGVPMATPVFDGASEEEIKSMLQLAGLSPDGKTTLIDGRTGSKFDNPVTVGYMYMLKLNHLVDDKMHARSTGSYSLVTQQPLGGKAQFGGQRFGEMEVWALEAYGAAYTLQEMLTVKSDDVGGRTKIYKNIVDGDHRMDPGMPESFNVLLKEIRALGIDIELDHD</sequence>
<evidence type="ECO:0000259" key="10">
    <source>
        <dbReference type="Pfam" id="PF00562"/>
    </source>
</evidence>
<dbReference type="FunFam" id="2.40.50.150:FF:000001">
    <property type="entry name" value="DNA-directed RNA polymerase subunit beta"/>
    <property type="match status" value="1"/>
</dbReference>
<dbReference type="EMBL" id="UGOW01000001">
    <property type="protein sequence ID" value="STY16451.1"/>
    <property type="molecule type" value="Genomic_DNA"/>
</dbReference>
<dbReference type="Pfam" id="PF00562">
    <property type="entry name" value="RNA_pol_Rpb2_6"/>
    <property type="match status" value="1"/>
</dbReference>
<evidence type="ECO:0000256" key="2">
    <source>
        <dbReference type="ARBA" id="ARBA00022679"/>
    </source>
</evidence>
<dbReference type="Gene3D" id="2.40.50.100">
    <property type="match status" value="1"/>
</dbReference>
<comment type="catalytic activity">
    <reaction evidence="5 6 8">
        <text>RNA(n) + a ribonucleoside 5'-triphosphate = RNA(n+1) + diphosphate</text>
        <dbReference type="Rhea" id="RHEA:21248"/>
        <dbReference type="Rhea" id="RHEA-COMP:14527"/>
        <dbReference type="Rhea" id="RHEA-COMP:17342"/>
        <dbReference type="ChEBI" id="CHEBI:33019"/>
        <dbReference type="ChEBI" id="CHEBI:61557"/>
        <dbReference type="ChEBI" id="CHEBI:140395"/>
        <dbReference type="EC" id="2.7.7.6"/>
    </reaction>
</comment>
<feature type="domain" description="RNA polymerase Rpb2" evidence="11">
    <location>
        <begin position="1292"/>
        <end position="1366"/>
    </location>
</feature>
<comment type="subunit">
    <text evidence="6 8">The RNAP catalytic core consists of 2 alpha, 1 beta, 1 beta' and 1 omega subunit. When a sigma factor is associated with the core the holoenzyme is formed, which can initiate transcription.</text>
</comment>
<dbReference type="HAMAP" id="MF_01321">
    <property type="entry name" value="RNApol_bact_RpoB"/>
    <property type="match status" value="1"/>
</dbReference>
<organism evidence="17 19">
    <name type="scientific">Legionella quateirensis</name>
    <dbReference type="NCBI Taxonomy" id="45072"/>
    <lineage>
        <taxon>Bacteria</taxon>
        <taxon>Pseudomonadati</taxon>
        <taxon>Pseudomonadota</taxon>
        <taxon>Gammaproteobacteria</taxon>
        <taxon>Legionellales</taxon>
        <taxon>Legionellaceae</taxon>
        <taxon>Legionella</taxon>
    </lineage>
</organism>
<feature type="domain" description="DNA-directed RNA polymerase beta subunit external 1" evidence="15">
    <location>
        <begin position="607"/>
        <end position="671"/>
    </location>
</feature>
<dbReference type="STRING" id="45072.Lqua_0909"/>
<dbReference type="InterPro" id="IPR014724">
    <property type="entry name" value="RNA_pol_RPB2_OB-fold"/>
</dbReference>
<dbReference type="Proteomes" id="UP000054639">
    <property type="component" value="Unassembled WGS sequence"/>
</dbReference>
<feature type="domain" description="RNA polymerase Rpb2" evidence="12">
    <location>
        <begin position="164"/>
        <end position="236"/>
    </location>
</feature>
<dbReference type="InterPro" id="IPR007644">
    <property type="entry name" value="RNA_pol_bsu_protrusion"/>
</dbReference>
<feature type="coiled-coil region" evidence="9">
    <location>
        <begin position="1032"/>
        <end position="1059"/>
    </location>
</feature>
<dbReference type="CDD" id="cd00653">
    <property type="entry name" value="RNA_pol_B_RPB2"/>
    <property type="match status" value="1"/>
</dbReference>
<dbReference type="RefSeq" id="WP_058473115.1">
    <property type="nucleotide sequence ID" value="NZ_CAAAIL010000032.1"/>
</dbReference>
<evidence type="ECO:0000256" key="1">
    <source>
        <dbReference type="ARBA" id="ARBA00022478"/>
    </source>
</evidence>
<dbReference type="GO" id="GO:0032549">
    <property type="term" value="F:ribonucleoside binding"/>
    <property type="evidence" value="ECO:0007669"/>
    <property type="project" value="InterPro"/>
</dbReference>
<feature type="domain" description="RNA polymerase Rpb2" evidence="14">
    <location>
        <begin position="528"/>
        <end position="595"/>
    </location>
</feature>
<dbReference type="FunFam" id="2.40.50.100:FF:000006">
    <property type="entry name" value="DNA-directed RNA polymerase subunit beta"/>
    <property type="match status" value="1"/>
</dbReference>
<dbReference type="GO" id="GO:0003677">
    <property type="term" value="F:DNA binding"/>
    <property type="evidence" value="ECO:0007669"/>
    <property type="project" value="UniProtKB-UniRule"/>
</dbReference>
<dbReference type="InterPro" id="IPR037033">
    <property type="entry name" value="DNA-dir_RNAP_su2_hyb_sf"/>
</dbReference>
<dbReference type="Pfam" id="PF10385">
    <property type="entry name" value="RNA_pol_Rpb2_45"/>
    <property type="match status" value="1"/>
</dbReference>
<evidence type="ECO:0000259" key="11">
    <source>
        <dbReference type="Pfam" id="PF04560"/>
    </source>
</evidence>
<dbReference type="SUPFAM" id="SSF64484">
    <property type="entry name" value="beta and beta-prime subunits of DNA dependent RNA-polymerase"/>
    <property type="match status" value="1"/>
</dbReference>
<dbReference type="InterPro" id="IPR042107">
    <property type="entry name" value="DNA-dir_RNA_pol_bsu_ext_1_sf"/>
</dbReference>
<evidence type="ECO:0000256" key="3">
    <source>
        <dbReference type="ARBA" id="ARBA00022695"/>
    </source>
</evidence>
<dbReference type="PROSITE" id="PS01166">
    <property type="entry name" value="RNA_POL_BETA"/>
    <property type="match status" value="1"/>
</dbReference>
<dbReference type="InterPro" id="IPR015712">
    <property type="entry name" value="DNA-dir_RNA_pol_su2"/>
</dbReference>
<evidence type="ECO:0000313" key="18">
    <source>
        <dbReference type="Proteomes" id="UP000054639"/>
    </source>
</evidence>
<proteinExistence type="inferred from homology"/>
<keyword evidence="9" id="KW-0175">Coiled coil</keyword>
<evidence type="ECO:0000313" key="19">
    <source>
        <dbReference type="Proteomes" id="UP000254230"/>
    </source>
</evidence>
<dbReference type="Gene3D" id="3.90.1800.10">
    <property type="entry name" value="RNA polymerase alpha subunit dimerisation domain"/>
    <property type="match status" value="1"/>
</dbReference>
<dbReference type="Gene3D" id="2.30.150.10">
    <property type="entry name" value="DNA-directed RNA polymerase, beta subunit, external 1 domain"/>
    <property type="match status" value="1"/>
</dbReference>
<dbReference type="InterPro" id="IPR037034">
    <property type="entry name" value="RNA_pol_Rpb2_2_sf"/>
</dbReference>
<gene>
    <name evidence="6 17" type="primary">rpoB</name>
    <name evidence="16" type="ORF">Lqua_0909</name>
    <name evidence="17" type="ORF">NCTC12376_00242</name>
</gene>
<dbReference type="Gene3D" id="2.40.270.10">
    <property type="entry name" value="DNA-directed RNA polymerase, subunit 2, domain 6"/>
    <property type="match status" value="1"/>
</dbReference>
<feature type="domain" description="RNA polymerase beta subunit protrusion" evidence="13">
    <location>
        <begin position="33"/>
        <end position="514"/>
    </location>
</feature>
<dbReference type="FunFam" id="3.90.1800.10:FF:000001">
    <property type="entry name" value="DNA-directed RNA polymerase subunit beta"/>
    <property type="match status" value="1"/>
</dbReference>
<evidence type="ECO:0000256" key="7">
    <source>
        <dbReference type="RuleBase" id="RU000434"/>
    </source>
</evidence>
<keyword evidence="3 6" id="KW-0548">Nucleotidyltransferase</keyword>
<dbReference type="Proteomes" id="UP000254230">
    <property type="component" value="Unassembled WGS sequence"/>
</dbReference>
<dbReference type="EMBL" id="LNYR01000011">
    <property type="protein sequence ID" value="KTD52363.1"/>
    <property type="molecule type" value="Genomic_DNA"/>
</dbReference>
<dbReference type="Pfam" id="PF04561">
    <property type="entry name" value="RNA_pol_Rpb2_2"/>
    <property type="match status" value="2"/>
</dbReference>
<evidence type="ECO:0000259" key="14">
    <source>
        <dbReference type="Pfam" id="PF04565"/>
    </source>
</evidence>
<evidence type="ECO:0000256" key="4">
    <source>
        <dbReference type="ARBA" id="ARBA00023163"/>
    </source>
</evidence>
<evidence type="ECO:0000256" key="8">
    <source>
        <dbReference type="RuleBase" id="RU363031"/>
    </source>
</evidence>
<keyword evidence="4 6" id="KW-0804">Transcription</keyword>
<evidence type="ECO:0000259" key="13">
    <source>
        <dbReference type="Pfam" id="PF04563"/>
    </source>
</evidence>
<dbReference type="GO" id="GO:0003899">
    <property type="term" value="F:DNA-directed RNA polymerase activity"/>
    <property type="evidence" value="ECO:0007669"/>
    <property type="project" value="UniProtKB-UniRule"/>
</dbReference>
<dbReference type="InterPro" id="IPR019462">
    <property type="entry name" value="DNA-dir_RNA_pol_bsu_external_1"/>
</dbReference>
<dbReference type="Pfam" id="PF04560">
    <property type="entry name" value="RNA_pol_Rpb2_7"/>
    <property type="match status" value="1"/>
</dbReference>
<dbReference type="InterPro" id="IPR010243">
    <property type="entry name" value="RNA_pol_bsu_bac"/>
</dbReference>
<dbReference type="Pfam" id="PF04565">
    <property type="entry name" value="RNA_pol_Rpb2_3"/>
    <property type="match status" value="1"/>
</dbReference>
<keyword evidence="18" id="KW-1185">Reference proteome</keyword>
<dbReference type="NCBIfam" id="TIGR02013">
    <property type="entry name" value="rpoB"/>
    <property type="match status" value="1"/>
</dbReference>
<dbReference type="InterPro" id="IPR007642">
    <property type="entry name" value="RNA_pol_Rpb2_2"/>
</dbReference>
<dbReference type="GO" id="GO:0000428">
    <property type="term" value="C:DNA-directed RNA polymerase complex"/>
    <property type="evidence" value="ECO:0007669"/>
    <property type="project" value="UniProtKB-KW"/>
</dbReference>
<dbReference type="PANTHER" id="PTHR20856">
    <property type="entry name" value="DNA-DIRECTED RNA POLYMERASE I SUBUNIT 2"/>
    <property type="match status" value="1"/>
</dbReference>
<dbReference type="InterPro" id="IPR007641">
    <property type="entry name" value="RNA_pol_Rpb2_7"/>
</dbReference>
<dbReference type="GO" id="GO:0006351">
    <property type="term" value="P:DNA-templated transcription"/>
    <property type="evidence" value="ECO:0007669"/>
    <property type="project" value="UniProtKB-UniRule"/>
</dbReference>
<comment type="similarity">
    <text evidence="6 7">Belongs to the RNA polymerase beta chain family.</text>
</comment>
<dbReference type="EC" id="2.7.7.6" evidence="6 8"/>
<feature type="domain" description="RNA polymerase Rpb2" evidence="12">
    <location>
        <begin position="372"/>
        <end position="469"/>
    </location>
</feature>
<name>A0A378KS82_9GAMM</name>
<evidence type="ECO:0000313" key="17">
    <source>
        <dbReference type="EMBL" id="STY16451.1"/>
    </source>
</evidence>
<evidence type="ECO:0000259" key="12">
    <source>
        <dbReference type="Pfam" id="PF04561"/>
    </source>
</evidence>
<protein>
    <recommendedName>
        <fullName evidence="6 8">DNA-directed RNA polymerase subunit beta</fullName>
        <shortName evidence="6">RNAP subunit beta</shortName>
        <ecNumber evidence="6 8">2.7.7.6</ecNumber>
    </recommendedName>
    <alternativeName>
        <fullName evidence="6">RNA polymerase subunit beta</fullName>
    </alternativeName>
    <alternativeName>
        <fullName evidence="6">Transcriptase subunit beta</fullName>
    </alternativeName>
</protein>
<dbReference type="Gene3D" id="3.90.1110.10">
    <property type="entry name" value="RNA polymerase Rpb2, domain 2"/>
    <property type="match status" value="1"/>
</dbReference>
<evidence type="ECO:0000256" key="6">
    <source>
        <dbReference type="HAMAP-Rule" id="MF_01321"/>
    </source>
</evidence>
<dbReference type="Pfam" id="PF04563">
    <property type="entry name" value="RNA_pol_Rpb2_1"/>
    <property type="match status" value="1"/>
</dbReference>
<evidence type="ECO:0000256" key="5">
    <source>
        <dbReference type="ARBA" id="ARBA00048552"/>
    </source>
</evidence>
<dbReference type="Gene3D" id="2.40.50.150">
    <property type="match status" value="1"/>
</dbReference>
<feature type="domain" description="DNA-directed RNA polymerase subunit 2 hybrid-binding" evidence="10">
    <location>
        <begin position="732"/>
        <end position="1290"/>
    </location>
</feature>
<evidence type="ECO:0000256" key="9">
    <source>
        <dbReference type="SAM" id="Coils"/>
    </source>
</evidence>
<dbReference type="NCBIfam" id="NF001616">
    <property type="entry name" value="PRK00405.1"/>
    <property type="match status" value="1"/>
</dbReference>
<dbReference type="InterPro" id="IPR007121">
    <property type="entry name" value="RNA_pol_bsu_CS"/>
</dbReference>
<dbReference type="Gene3D" id="3.90.1100.10">
    <property type="match status" value="2"/>
</dbReference>
<reference evidence="17 19" key="2">
    <citation type="submission" date="2018-06" db="EMBL/GenBank/DDBJ databases">
        <authorList>
            <consortium name="Pathogen Informatics"/>
            <person name="Doyle S."/>
        </authorList>
    </citation>
    <scope>NUCLEOTIDE SEQUENCE [LARGE SCALE GENOMIC DNA]</scope>
    <source>
        <strain evidence="17 19">NCTC12376</strain>
    </source>
</reference>